<evidence type="ECO:0000259" key="2">
    <source>
        <dbReference type="SMART" id="SM00849"/>
    </source>
</evidence>
<feature type="compositionally biased region" description="Polar residues" evidence="1">
    <location>
        <begin position="377"/>
        <end position="394"/>
    </location>
</feature>
<dbReference type="Gene3D" id="3.60.15.10">
    <property type="entry name" value="Ribonuclease Z/Hydroxyacylglutathione hydrolase-like"/>
    <property type="match status" value="1"/>
</dbReference>
<dbReference type="InterPro" id="IPR052159">
    <property type="entry name" value="Competence_DNA_uptake"/>
</dbReference>
<name>L9YGR7_NATGS</name>
<sequence length="394" mass="42239">MPEQSSRERDNDQYVRRVLLVLLVASMLVLAGCVGGPGNGDNATAEPDLPEEDVDEPVGDDVDKESTHDETDAVTEGEETDETDEKPPDTTDVDGDLEFHHVDVGQADATLVVTPSDETILVDTGDWRQDGSEVIDYLESEGVDRIDHLVATHAHADHIGGHAAVIEHVETDGDGIGAAYDSGVPHTSQTYENYLDAVEEHDIELLVVEEGDELPIDDESVSALVTNPPEGDSGDDLHYNSVSLVLEFGEFRYVTTGDAEADAEDRIVEEWGDDLEGDVYQAGHHGSSTSSTAPFVDAVAPEIAVVSSDHDSQYGHPHDEVLEAFADRGVETYWTAVHGDVVVTTDGNEVAVETEAIVSTDGEDLREAKHAADDPHSSLSRTINTPLGLTSLPG</sequence>
<dbReference type="PATRIC" id="fig|797304.7.peg.839"/>
<comment type="caution">
    <text evidence="3">The sequence shown here is derived from an EMBL/GenBank/DDBJ whole genome shotgun (WGS) entry which is preliminary data.</text>
</comment>
<feature type="compositionally biased region" description="Basic and acidic residues" evidence="1">
    <location>
        <begin position="363"/>
        <end position="376"/>
    </location>
</feature>
<dbReference type="InterPro" id="IPR001279">
    <property type="entry name" value="Metallo-B-lactamas"/>
</dbReference>
<feature type="domain" description="Metallo-beta-lactamase" evidence="2">
    <location>
        <begin position="106"/>
        <end position="310"/>
    </location>
</feature>
<feature type="compositionally biased region" description="Acidic residues" evidence="1">
    <location>
        <begin position="72"/>
        <end position="84"/>
    </location>
</feature>
<feature type="region of interest" description="Disordered" evidence="1">
    <location>
        <begin position="361"/>
        <end position="394"/>
    </location>
</feature>
<reference evidence="3 4" key="1">
    <citation type="journal article" date="2014" name="PLoS Genet.">
        <title>Phylogenetically driven sequencing of extremely halophilic archaea reveals strategies for static and dynamic osmo-response.</title>
        <authorList>
            <person name="Becker E.A."/>
            <person name="Seitzer P.M."/>
            <person name="Tritt A."/>
            <person name="Larsen D."/>
            <person name="Krusor M."/>
            <person name="Yao A.I."/>
            <person name="Wu D."/>
            <person name="Madern D."/>
            <person name="Eisen J.A."/>
            <person name="Darling A.E."/>
            <person name="Facciotti M.T."/>
        </authorList>
    </citation>
    <scope>NUCLEOTIDE SEQUENCE [LARGE SCALE GENOMIC DNA]</scope>
    <source>
        <strain evidence="3 4">SP2</strain>
    </source>
</reference>
<dbReference type="PANTHER" id="PTHR30619">
    <property type="entry name" value="DNA INTERNALIZATION/COMPETENCE PROTEIN COMEC/REC2"/>
    <property type="match status" value="1"/>
</dbReference>
<protein>
    <submittedName>
        <fullName evidence="3">Beta-lactamase</fullName>
    </submittedName>
</protein>
<feature type="region of interest" description="Disordered" evidence="1">
    <location>
        <begin position="34"/>
        <end position="95"/>
    </location>
</feature>
<accession>L9YGR7</accession>
<dbReference type="AlphaFoldDB" id="L9YGR7"/>
<dbReference type="InterPro" id="IPR035681">
    <property type="entry name" value="ComA-like_MBL"/>
</dbReference>
<dbReference type="SUPFAM" id="SSF56281">
    <property type="entry name" value="Metallo-hydrolase/oxidoreductase"/>
    <property type="match status" value="1"/>
</dbReference>
<feature type="compositionally biased region" description="Acidic residues" evidence="1">
    <location>
        <begin position="48"/>
        <end position="63"/>
    </location>
</feature>
<dbReference type="CDD" id="cd07731">
    <property type="entry name" value="ComA-like_MBL-fold"/>
    <property type="match status" value="1"/>
</dbReference>
<evidence type="ECO:0000313" key="4">
    <source>
        <dbReference type="Proteomes" id="UP000011613"/>
    </source>
</evidence>
<dbReference type="InterPro" id="IPR036866">
    <property type="entry name" value="RibonucZ/Hydroxyglut_hydro"/>
</dbReference>
<dbReference type="PANTHER" id="PTHR30619:SF1">
    <property type="entry name" value="RECOMBINATION PROTEIN 2"/>
    <property type="match status" value="1"/>
</dbReference>
<dbReference type="EMBL" id="AOIC01000029">
    <property type="protein sequence ID" value="ELY72123.1"/>
    <property type="molecule type" value="Genomic_DNA"/>
</dbReference>
<organism evidence="3 4">
    <name type="scientific">Natronobacterium gregoryi (strain ATCC 43098 / DSM 3393 / CCM 3738 / CIP 104747 / IAM 13177 / JCM 8860 / NBRC 102187 / NCIMB 2189 / SP2)</name>
    <dbReference type="NCBI Taxonomy" id="797304"/>
    <lineage>
        <taxon>Archaea</taxon>
        <taxon>Methanobacteriati</taxon>
        <taxon>Methanobacteriota</taxon>
        <taxon>Stenosarchaea group</taxon>
        <taxon>Halobacteria</taxon>
        <taxon>Halobacteriales</taxon>
        <taxon>Natrialbaceae</taxon>
        <taxon>Natronobacterium</taxon>
    </lineage>
</organism>
<dbReference type="PROSITE" id="PS51257">
    <property type="entry name" value="PROKAR_LIPOPROTEIN"/>
    <property type="match status" value="1"/>
</dbReference>
<evidence type="ECO:0000313" key="3">
    <source>
        <dbReference type="EMBL" id="ELY72123.1"/>
    </source>
</evidence>
<gene>
    <name evidence="3" type="ORF">C490_04187</name>
</gene>
<proteinExistence type="predicted"/>
<dbReference type="Pfam" id="PF00753">
    <property type="entry name" value="Lactamase_B"/>
    <property type="match status" value="1"/>
</dbReference>
<evidence type="ECO:0000256" key="1">
    <source>
        <dbReference type="SAM" id="MobiDB-lite"/>
    </source>
</evidence>
<dbReference type="SMART" id="SM00849">
    <property type="entry name" value="Lactamase_B"/>
    <property type="match status" value="1"/>
</dbReference>
<dbReference type="Proteomes" id="UP000011613">
    <property type="component" value="Unassembled WGS sequence"/>
</dbReference>